<dbReference type="Proteomes" id="UP001501323">
    <property type="component" value="Unassembled WGS sequence"/>
</dbReference>
<keyword evidence="3" id="KW-1185">Reference proteome</keyword>
<feature type="transmembrane region" description="Helical" evidence="1">
    <location>
        <begin position="7"/>
        <end position="28"/>
    </location>
</feature>
<keyword evidence="1" id="KW-1133">Transmembrane helix</keyword>
<gene>
    <name evidence="2" type="ORF">GCM10023332_13610</name>
</gene>
<evidence type="ECO:0000313" key="3">
    <source>
        <dbReference type="Proteomes" id="UP001501323"/>
    </source>
</evidence>
<dbReference type="Pfam" id="PF16137">
    <property type="entry name" value="DUF4845"/>
    <property type="match status" value="1"/>
</dbReference>
<evidence type="ECO:0000313" key="2">
    <source>
        <dbReference type="EMBL" id="GAA4862808.1"/>
    </source>
</evidence>
<protein>
    <submittedName>
        <fullName evidence="2">DUF4845 domain-containing protein</fullName>
    </submittedName>
</protein>
<organism evidence="2 3">
    <name type="scientific">Luteimonas vadosa</name>
    <dbReference type="NCBI Taxonomy" id="1165507"/>
    <lineage>
        <taxon>Bacteria</taxon>
        <taxon>Pseudomonadati</taxon>
        <taxon>Pseudomonadota</taxon>
        <taxon>Gammaproteobacteria</taxon>
        <taxon>Lysobacterales</taxon>
        <taxon>Lysobacteraceae</taxon>
        <taxon>Luteimonas</taxon>
    </lineage>
</organism>
<keyword evidence="1" id="KW-0812">Transmembrane</keyword>
<evidence type="ECO:0000256" key="1">
    <source>
        <dbReference type="SAM" id="Phobius"/>
    </source>
</evidence>
<dbReference type="InterPro" id="IPR032314">
    <property type="entry name" value="DUF4845"/>
</dbReference>
<reference evidence="3" key="1">
    <citation type="journal article" date="2019" name="Int. J. Syst. Evol. Microbiol.">
        <title>The Global Catalogue of Microorganisms (GCM) 10K type strain sequencing project: providing services to taxonomists for standard genome sequencing and annotation.</title>
        <authorList>
            <consortium name="The Broad Institute Genomics Platform"/>
            <consortium name="The Broad Institute Genome Sequencing Center for Infectious Disease"/>
            <person name="Wu L."/>
            <person name="Ma J."/>
        </authorList>
    </citation>
    <scope>NUCLEOTIDE SEQUENCE [LARGE SCALE GENOMIC DNA]</scope>
    <source>
        <strain evidence="3">JCM 18392</strain>
    </source>
</reference>
<keyword evidence="1" id="KW-0472">Membrane</keyword>
<dbReference type="EMBL" id="BAABJY010000002">
    <property type="protein sequence ID" value="GAA4862808.1"/>
    <property type="molecule type" value="Genomic_DNA"/>
</dbReference>
<name>A0ABP9DXQ3_9GAMM</name>
<accession>A0ABP9DXQ3</accession>
<comment type="caution">
    <text evidence="2">The sequence shown here is derived from an EMBL/GenBank/DDBJ whole genome shotgun (WGS) entry which is preliminary data.</text>
</comment>
<dbReference type="RefSeq" id="WP_345294768.1">
    <property type="nucleotide sequence ID" value="NZ_BAABJY010000002.1"/>
</dbReference>
<proteinExistence type="predicted"/>
<sequence>MKRTQRGITLIGFIVVLGVVGLFAYVGMKLFPMYMEYYGVKQAMRELASEPGVATYEPAKIRDLFFRRLYINYSDDNITNENVDVKRVDNGWHMTVKYEVRKSMIGNLDVVGKFNASQQLSRKDGIE</sequence>